<dbReference type="RefSeq" id="WP_356959196.1">
    <property type="nucleotide sequence ID" value="NZ_JBEYBD010000025.1"/>
</dbReference>
<dbReference type="Gene3D" id="2.60.120.260">
    <property type="entry name" value="Galactose-binding domain-like"/>
    <property type="match status" value="1"/>
</dbReference>
<accession>A0ABV2X0P8</accession>
<dbReference type="EMBL" id="JBEYBF010000043">
    <property type="protein sequence ID" value="MEU1956693.1"/>
    <property type="molecule type" value="Genomic_DNA"/>
</dbReference>
<sequence>MRDVIIEYSVPATMRDGTVLRADVYRPTGDGSWPVLLARHPYGKDATLVLAALEPVRLARRGFIVVVQDTRGRFASEGAWEPWTFEADDGYDTVRWAASLPGSNGSVGMFGMSYFGNTQWMAALAKPPELKAIAPAFTWSEPHDGLFSRGGAVELGITVFWSLLQGLDTVQRRHADDSVAMGTALGALIHDMDTAAINGYWELPADRHPAFVRHGVQELGYERAQRDPEWTASCRVAGRHATVELPSLHRGGWYDIFSQGTLDSFMAMRAAGRPATLIVGPWSHANYSGYIGDVNFGLAAGADLLGFRGSFTDHQAQWFSRWLAHDAAPNDAVSPLPELPPVLLFVMGRNEWREEQEWPLARAVDTDLYLRADRRLSFEAPGTAEGSETYTYDPADPVPTTGGAILMTEDFRPGPVDQARVEARPDVLVFTSDPMSEDTEVTGRVRAFIHAMTDAPTTDWVVRLCDVDTNGVSWNVVDGIVRATAEAGDFTEQLVDLWSTSYVFRAGHRIRIHVTSSSFPRWDRNLNIAETAEHDSDSRRARQEVAYDAARPSRIVLPIVPAL</sequence>
<dbReference type="NCBIfam" id="TIGR00976">
    <property type="entry name" value="CocE_NonD"/>
    <property type="match status" value="1"/>
</dbReference>
<proteinExistence type="predicted"/>
<organism evidence="3 4">
    <name type="scientific">Nocardia rhamnosiphila</name>
    <dbReference type="NCBI Taxonomy" id="426716"/>
    <lineage>
        <taxon>Bacteria</taxon>
        <taxon>Bacillati</taxon>
        <taxon>Actinomycetota</taxon>
        <taxon>Actinomycetes</taxon>
        <taxon>Mycobacteriales</taxon>
        <taxon>Nocardiaceae</taxon>
        <taxon>Nocardia</taxon>
    </lineage>
</organism>
<evidence type="ECO:0000259" key="2">
    <source>
        <dbReference type="SMART" id="SM00939"/>
    </source>
</evidence>
<dbReference type="InterPro" id="IPR005674">
    <property type="entry name" value="CocE/Ser_esterase"/>
</dbReference>
<keyword evidence="4" id="KW-1185">Reference proteome</keyword>
<dbReference type="Pfam" id="PF02129">
    <property type="entry name" value="Peptidase_S15"/>
    <property type="match status" value="1"/>
</dbReference>
<dbReference type="SMART" id="SM00939">
    <property type="entry name" value="PepX_C"/>
    <property type="match status" value="1"/>
</dbReference>
<reference evidence="3 4" key="1">
    <citation type="submission" date="2024-06" db="EMBL/GenBank/DDBJ databases">
        <title>The Natural Products Discovery Center: Release of the First 8490 Sequenced Strains for Exploring Actinobacteria Biosynthetic Diversity.</title>
        <authorList>
            <person name="Kalkreuter E."/>
            <person name="Kautsar S.A."/>
            <person name="Yang D."/>
            <person name="Bader C.D."/>
            <person name="Teijaro C.N."/>
            <person name="Fluegel L."/>
            <person name="Davis C.M."/>
            <person name="Simpson J.R."/>
            <person name="Lauterbach L."/>
            <person name="Steele A.D."/>
            <person name="Gui C."/>
            <person name="Meng S."/>
            <person name="Li G."/>
            <person name="Viehrig K."/>
            <person name="Ye F."/>
            <person name="Su P."/>
            <person name="Kiefer A.F."/>
            <person name="Nichols A."/>
            <person name="Cepeda A.J."/>
            <person name="Yan W."/>
            <person name="Fan B."/>
            <person name="Jiang Y."/>
            <person name="Adhikari A."/>
            <person name="Zheng C.-J."/>
            <person name="Schuster L."/>
            <person name="Cowan T.M."/>
            <person name="Smanski M.J."/>
            <person name="Chevrette M.G."/>
            <person name="De Carvalho L.P.S."/>
            <person name="Shen B."/>
        </authorList>
    </citation>
    <scope>NUCLEOTIDE SEQUENCE [LARGE SCALE GENOMIC DNA]</scope>
    <source>
        <strain evidence="3 4">NPDC019708</strain>
    </source>
</reference>
<evidence type="ECO:0000313" key="4">
    <source>
        <dbReference type="Proteomes" id="UP001550628"/>
    </source>
</evidence>
<name>A0ABV2X0P8_9NOCA</name>
<dbReference type="InterPro" id="IPR029058">
    <property type="entry name" value="AB_hydrolase_fold"/>
</dbReference>
<dbReference type="InterPro" id="IPR008979">
    <property type="entry name" value="Galactose-bd-like_sf"/>
</dbReference>
<dbReference type="Gene3D" id="3.40.50.1820">
    <property type="entry name" value="alpha/beta hydrolase"/>
    <property type="match status" value="1"/>
</dbReference>
<keyword evidence="1 3" id="KW-0378">Hydrolase</keyword>
<dbReference type="InterPro" id="IPR050585">
    <property type="entry name" value="Xaa-Pro_dipeptidyl-ppase/CocE"/>
</dbReference>
<dbReference type="PANTHER" id="PTHR43056">
    <property type="entry name" value="PEPTIDASE S9 PROLYL OLIGOPEPTIDASE"/>
    <property type="match status" value="1"/>
</dbReference>
<comment type="caution">
    <text evidence="3">The sequence shown here is derived from an EMBL/GenBank/DDBJ whole genome shotgun (WGS) entry which is preliminary data.</text>
</comment>
<evidence type="ECO:0000256" key="1">
    <source>
        <dbReference type="ARBA" id="ARBA00022801"/>
    </source>
</evidence>
<dbReference type="Proteomes" id="UP001550628">
    <property type="component" value="Unassembled WGS sequence"/>
</dbReference>
<dbReference type="SUPFAM" id="SSF53474">
    <property type="entry name" value="alpha/beta-Hydrolases"/>
    <property type="match status" value="1"/>
</dbReference>
<dbReference type="PANTHER" id="PTHR43056:SF10">
    <property type="entry name" value="COCE_NOND FAMILY, PUTATIVE (AFU_ORTHOLOGUE AFUA_7G00600)-RELATED"/>
    <property type="match status" value="1"/>
</dbReference>
<protein>
    <submittedName>
        <fullName evidence="3">CocE/NonD family hydrolase</fullName>
    </submittedName>
</protein>
<dbReference type="InterPro" id="IPR013736">
    <property type="entry name" value="Xaa-Pro_dipept_C"/>
</dbReference>
<feature type="domain" description="Xaa-Pro dipeptidyl-peptidase C-terminal" evidence="2">
    <location>
        <begin position="316"/>
        <end position="556"/>
    </location>
</feature>
<dbReference type="SUPFAM" id="SSF49785">
    <property type="entry name" value="Galactose-binding domain-like"/>
    <property type="match status" value="1"/>
</dbReference>
<gene>
    <name evidence="3" type="ORF">ABZ510_33195</name>
</gene>
<dbReference type="InterPro" id="IPR000383">
    <property type="entry name" value="Xaa-Pro-like_dom"/>
</dbReference>
<dbReference type="GO" id="GO:0016787">
    <property type="term" value="F:hydrolase activity"/>
    <property type="evidence" value="ECO:0007669"/>
    <property type="project" value="UniProtKB-KW"/>
</dbReference>
<evidence type="ECO:0000313" key="3">
    <source>
        <dbReference type="EMBL" id="MEU1956693.1"/>
    </source>
</evidence>
<dbReference type="Pfam" id="PF08530">
    <property type="entry name" value="PepX_C"/>
    <property type="match status" value="1"/>
</dbReference>
<dbReference type="Gene3D" id="1.10.3020.10">
    <property type="entry name" value="alpha-amino acid ester hydrolase ( Helical cap domain)"/>
    <property type="match status" value="1"/>
</dbReference>